<dbReference type="AlphaFoldDB" id="A0A420VDN8"/>
<accession>A0A420VDN8</accession>
<organism evidence="1 2">
    <name type="scientific">Caldibacillus debilis GB1</name>
    <dbReference type="NCBI Taxonomy" id="1339248"/>
    <lineage>
        <taxon>Bacteria</taxon>
        <taxon>Bacillati</taxon>
        <taxon>Bacillota</taxon>
        <taxon>Bacilli</taxon>
        <taxon>Bacillales</taxon>
        <taxon>Bacillaceae</taxon>
        <taxon>Caldibacillus</taxon>
    </lineage>
</organism>
<name>A0A420VDN8_9BACI</name>
<keyword evidence="2" id="KW-1185">Reference proteome</keyword>
<reference evidence="1 2" key="1">
    <citation type="submission" date="2013-12" db="EMBL/GenBank/DDBJ databases">
        <title>Genome and proteome characterization of Caldibacillus debilis GB1 derived from a cellulolytic aero-tolerant co-culture.</title>
        <authorList>
            <person name="Wushke S.T."/>
            <person name="Zhang X."/>
            <person name="Fristensky B."/>
            <person name="Wilkins J.A."/>
            <person name="Levin D.B."/>
            <person name="Sparling R."/>
        </authorList>
    </citation>
    <scope>NUCLEOTIDE SEQUENCE [LARGE SCALE GENOMIC DNA]</scope>
    <source>
        <strain evidence="1 2">GB1</strain>
    </source>
</reference>
<comment type="caution">
    <text evidence="1">The sequence shown here is derived from an EMBL/GenBank/DDBJ whole genome shotgun (WGS) entry which is preliminary data.</text>
</comment>
<dbReference type="EMBL" id="AZRV01000035">
    <property type="protein sequence ID" value="RKO61699.1"/>
    <property type="molecule type" value="Genomic_DNA"/>
</dbReference>
<evidence type="ECO:0000313" key="1">
    <source>
        <dbReference type="EMBL" id="RKO61699.1"/>
    </source>
</evidence>
<proteinExistence type="predicted"/>
<sequence length="31" mass="3753">MEGEYFLNLKICHIPVQIVKNSQNTIDYKKW</sequence>
<gene>
    <name evidence="1" type="ORF">Cdeb_01170</name>
</gene>
<protein>
    <submittedName>
        <fullName evidence="1">Uncharacterized protein</fullName>
    </submittedName>
</protein>
<dbReference type="Proteomes" id="UP000286235">
    <property type="component" value="Unassembled WGS sequence"/>
</dbReference>
<evidence type="ECO:0000313" key="2">
    <source>
        <dbReference type="Proteomes" id="UP000286235"/>
    </source>
</evidence>